<dbReference type="PANTHER" id="PTHR12145">
    <property type="entry name" value="MANNAN ENDO-1,6-ALPHA-MANNOSIDASE DCW1"/>
    <property type="match status" value="1"/>
</dbReference>
<evidence type="ECO:0000256" key="4">
    <source>
        <dbReference type="ARBA" id="ARBA00012350"/>
    </source>
</evidence>
<evidence type="ECO:0000256" key="1">
    <source>
        <dbReference type="ARBA" id="ARBA00001452"/>
    </source>
</evidence>
<reference evidence="14 15" key="1">
    <citation type="journal article" date="2012" name="PLoS Pathog.">
        <title>Diverse lifestyles and strategies of plant pathogenesis encoded in the genomes of eighteen Dothideomycetes fungi.</title>
        <authorList>
            <person name="Ohm R.A."/>
            <person name="Feau N."/>
            <person name="Henrissat B."/>
            <person name="Schoch C.L."/>
            <person name="Horwitz B.A."/>
            <person name="Barry K.W."/>
            <person name="Condon B.J."/>
            <person name="Copeland A.C."/>
            <person name="Dhillon B."/>
            <person name="Glaser F."/>
            <person name="Hesse C.N."/>
            <person name="Kosti I."/>
            <person name="LaButti K."/>
            <person name="Lindquist E.A."/>
            <person name="Lucas S."/>
            <person name="Salamov A.A."/>
            <person name="Bradshaw R.E."/>
            <person name="Ciuffetti L."/>
            <person name="Hamelin R.C."/>
            <person name="Kema G.H.J."/>
            <person name="Lawrence C."/>
            <person name="Scott J.A."/>
            <person name="Spatafora J.W."/>
            <person name="Turgeon B.G."/>
            <person name="de Wit P.J.G.M."/>
            <person name="Zhong S."/>
            <person name="Goodwin S.B."/>
            <person name="Grigoriev I.V."/>
        </authorList>
    </citation>
    <scope>NUCLEOTIDE SEQUENCE [LARGE SCALE GENOMIC DNA]</scope>
    <source>
        <strain evidence="14 15">SO2202</strain>
    </source>
</reference>
<organism evidence="14 15">
    <name type="scientific">Sphaerulina musiva (strain SO2202)</name>
    <name type="common">Poplar stem canker fungus</name>
    <name type="synonym">Septoria musiva</name>
    <dbReference type="NCBI Taxonomy" id="692275"/>
    <lineage>
        <taxon>Eukaryota</taxon>
        <taxon>Fungi</taxon>
        <taxon>Dikarya</taxon>
        <taxon>Ascomycota</taxon>
        <taxon>Pezizomycotina</taxon>
        <taxon>Dothideomycetes</taxon>
        <taxon>Dothideomycetidae</taxon>
        <taxon>Mycosphaerellales</taxon>
        <taxon>Mycosphaerellaceae</taxon>
        <taxon>Sphaerulina</taxon>
    </lineage>
</organism>
<feature type="region of interest" description="Disordered" evidence="11">
    <location>
        <begin position="394"/>
        <end position="420"/>
    </location>
</feature>
<protein>
    <recommendedName>
        <fullName evidence="4 10">Mannan endo-1,6-alpha-mannosidase</fullName>
        <ecNumber evidence="4 10">3.2.1.101</ecNumber>
    </recommendedName>
</protein>
<dbReference type="InterPro" id="IPR005198">
    <property type="entry name" value="Glyco_hydro_76"/>
</dbReference>
<evidence type="ECO:0000256" key="7">
    <source>
        <dbReference type="ARBA" id="ARBA00023136"/>
    </source>
</evidence>
<gene>
    <name evidence="14" type="ORF">SEPMUDRAFT_148904</name>
</gene>
<evidence type="ECO:0000256" key="11">
    <source>
        <dbReference type="SAM" id="MobiDB-lite"/>
    </source>
</evidence>
<name>M3D733_SPHMS</name>
<sequence>MRTPVTLTTCLLLPILARAIELNLDDPQSIRDAAKTAAEKMVGWYSGKAFTIPGLLPGPYYWWEAGAMFGSLIDYWYYTGDESYNAIVTEALLFQVGPDENFMPTNQSKSLGNDDQAFWGIAAMSAAEFNFPNPPSDQPQWLALAQAVFNSQAPRWNTDSCGGGLKWQIFTFNNGYNYKNAISNGCFLNLAARLGMYTGNSTFTEWADRTWDWSSSIGMISPTYSIYDGSDDALNCRELNHIQWSYNAGVYLNAAATMWNITADGPDAGKWRERTQGMLDGIQRTFFNGTIMIEAACEMSWNCNIDQQTFKAYLSRWMAASVKVAPWTHDIVMPLLASSAMAAARSCTGGSDSVTCGTTWTGDGWDGGFGVGQQMNALEVIQSNLIDQVSGPVGNGTGATSVGDPNAGTRLSDAPEAPDGITGADRAGAGIVTALVLLGMIGGSVWVVQ</sequence>
<evidence type="ECO:0000256" key="13">
    <source>
        <dbReference type="SAM" id="SignalP"/>
    </source>
</evidence>
<dbReference type="GO" id="GO:0009272">
    <property type="term" value="P:fungal-type cell wall biogenesis"/>
    <property type="evidence" value="ECO:0007669"/>
    <property type="project" value="TreeGrafter"/>
</dbReference>
<dbReference type="AlphaFoldDB" id="M3D733"/>
<keyword evidence="12" id="KW-0812">Transmembrane</keyword>
<dbReference type="Pfam" id="PF03663">
    <property type="entry name" value="Glyco_hydro_76"/>
    <property type="match status" value="1"/>
</dbReference>
<evidence type="ECO:0000256" key="9">
    <source>
        <dbReference type="ARBA" id="ARBA00023295"/>
    </source>
</evidence>
<keyword evidence="15" id="KW-1185">Reference proteome</keyword>
<evidence type="ECO:0000256" key="10">
    <source>
        <dbReference type="PIRNR" id="PIRNR016302"/>
    </source>
</evidence>
<keyword evidence="9 10" id="KW-0326">Glycosidase</keyword>
<comment type="subcellular location">
    <subcellularLocation>
        <location evidence="2">Endomembrane system</location>
    </subcellularLocation>
</comment>
<evidence type="ECO:0000256" key="6">
    <source>
        <dbReference type="ARBA" id="ARBA00022801"/>
    </source>
</evidence>
<keyword evidence="6 10" id="KW-0378">Hydrolase</keyword>
<dbReference type="InterPro" id="IPR014480">
    <property type="entry name" value="Mannan-1_6-alpha_mannosidase"/>
</dbReference>
<dbReference type="PIRSF" id="PIRSF016302">
    <property type="entry name" value="Man_a_manosd"/>
    <property type="match status" value="1"/>
</dbReference>
<dbReference type="InterPro" id="IPR008928">
    <property type="entry name" value="6-hairpin_glycosidase_sf"/>
</dbReference>
<keyword evidence="7 12" id="KW-0472">Membrane</keyword>
<dbReference type="GO" id="GO:0008496">
    <property type="term" value="F:mannan endo-1,6-alpha-mannosidase activity"/>
    <property type="evidence" value="ECO:0007669"/>
    <property type="project" value="UniProtKB-UniRule"/>
</dbReference>
<feature type="chain" id="PRO_5004032286" description="Mannan endo-1,6-alpha-mannosidase" evidence="13">
    <location>
        <begin position="20"/>
        <end position="449"/>
    </location>
</feature>
<dbReference type="OrthoDB" id="4187847at2759"/>
<comment type="similarity">
    <text evidence="3 10">Belongs to the glycosyl hydrolase 76 family.</text>
</comment>
<dbReference type="FunFam" id="1.50.10.20:FF:000006">
    <property type="entry name" value="Mannan endo-1,6-alpha-mannosidase"/>
    <property type="match status" value="1"/>
</dbReference>
<dbReference type="HOGENOM" id="CLU_025694_1_2_1"/>
<evidence type="ECO:0000256" key="2">
    <source>
        <dbReference type="ARBA" id="ARBA00004308"/>
    </source>
</evidence>
<evidence type="ECO:0000256" key="8">
    <source>
        <dbReference type="ARBA" id="ARBA00023180"/>
    </source>
</evidence>
<dbReference type="EMBL" id="KB456263">
    <property type="protein sequence ID" value="EMF13689.1"/>
    <property type="molecule type" value="Genomic_DNA"/>
</dbReference>
<evidence type="ECO:0000313" key="15">
    <source>
        <dbReference type="Proteomes" id="UP000016931"/>
    </source>
</evidence>
<evidence type="ECO:0000313" key="14">
    <source>
        <dbReference type="EMBL" id="EMF13689.1"/>
    </source>
</evidence>
<dbReference type="eggNOG" id="ENOG502QSWP">
    <property type="taxonomic scope" value="Eukaryota"/>
</dbReference>
<feature type="signal peptide" evidence="13">
    <location>
        <begin position="1"/>
        <end position="19"/>
    </location>
</feature>
<evidence type="ECO:0000256" key="12">
    <source>
        <dbReference type="SAM" id="Phobius"/>
    </source>
</evidence>
<dbReference type="SUPFAM" id="SSF48208">
    <property type="entry name" value="Six-hairpin glycosidases"/>
    <property type="match status" value="1"/>
</dbReference>
<dbReference type="Gene3D" id="1.50.10.20">
    <property type="match status" value="1"/>
</dbReference>
<dbReference type="GO" id="GO:0016052">
    <property type="term" value="P:carbohydrate catabolic process"/>
    <property type="evidence" value="ECO:0007669"/>
    <property type="project" value="InterPro"/>
</dbReference>
<dbReference type="STRING" id="692275.M3D733"/>
<keyword evidence="8" id="KW-0325">Glycoprotein</keyword>
<dbReference type="PANTHER" id="PTHR12145:SF36">
    <property type="entry name" value="MANNAN ENDO-1,6-ALPHA-MANNOSIDASE DCW1"/>
    <property type="match status" value="1"/>
</dbReference>
<evidence type="ECO:0000256" key="5">
    <source>
        <dbReference type="ARBA" id="ARBA00022729"/>
    </source>
</evidence>
<dbReference type="GO" id="GO:0012505">
    <property type="term" value="C:endomembrane system"/>
    <property type="evidence" value="ECO:0007669"/>
    <property type="project" value="UniProtKB-SubCell"/>
</dbReference>
<dbReference type="OMA" id="GMFQPPY"/>
<dbReference type="RefSeq" id="XP_016761810.1">
    <property type="nucleotide sequence ID" value="XM_016905220.1"/>
</dbReference>
<accession>M3D733</accession>
<evidence type="ECO:0000256" key="3">
    <source>
        <dbReference type="ARBA" id="ARBA00009699"/>
    </source>
</evidence>
<dbReference type="Proteomes" id="UP000016931">
    <property type="component" value="Unassembled WGS sequence"/>
</dbReference>
<feature type="transmembrane region" description="Helical" evidence="12">
    <location>
        <begin position="427"/>
        <end position="448"/>
    </location>
</feature>
<keyword evidence="12" id="KW-1133">Transmembrane helix</keyword>
<keyword evidence="5 13" id="KW-0732">Signal</keyword>
<comment type="catalytic activity">
    <reaction evidence="1 10">
        <text>Random hydrolysis of (1-&gt;6)-alpha-D-mannosidic linkages in unbranched (1-&gt;6)-mannans.</text>
        <dbReference type="EC" id="3.2.1.101"/>
    </reaction>
</comment>
<proteinExistence type="inferred from homology"/>
<dbReference type="EC" id="3.2.1.101" evidence="4 10"/>
<dbReference type="GeneID" id="27902357"/>